<feature type="compositionally biased region" description="Polar residues" evidence="1">
    <location>
        <begin position="47"/>
        <end position="58"/>
    </location>
</feature>
<gene>
    <name evidence="2" type="ORF">NECAME_17702</name>
</gene>
<organism evidence="2 3">
    <name type="scientific">Necator americanus</name>
    <name type="common">Human hookworm</name>
    <dbReference type="NCBI Taxonomy" id="51031"/>
    <lineage>
        <taxon>Eukaryota</taxon>
        <taxon>Metazoa</taxon>
        <taxon>Ecdysozoa</taxon>
        <taxon>Nematoda</taxon>
        <taxon>Chromadorea</taxon>
        <taxon>Rhabditida</taxon>
        <taxon>Rhabditina</taxon>
        <taxon>Rhabditomorpha</taxon>
        <taxon>Strongyloidea</taxon>
        <taxon>Ancylostomatidae</taxon>
        <taxon>Bunostominae</taxon>
        <taxon>Necator</taxon>
    </lineage>
</organism>
<name>W2TMW1_NECAM</name>
<dbReference type="EMBL" id="KI658466">
    <property type="protein sequence ID" value="ETN82471.1"/>
    <property type="molecule type" value="Genomic_DNA"/>
</dbReference>
<dbReference type="KEGG" id="nai:NECAME_17702"/>
<protein>
    <submittedName>
        <fullName evidence="2">Uncharacterized protein</fullName>
    </submittedName>
</protein>
<feature type="region of interest" description="Disordered" evidence="1">
    <location>
        <begin position="15"/>
        <end position="66"/>
    </location>
</feature>
<keyword evidence="3" id="KW-1185">Reference proteome</keyword>
<sequence>MAKIDEECDRNIEDLHDGTRKTDSINGNKRRLLSKALEPIRQCREPQITNSRPSSKVLQSGDKRRP</sequence>
<evidence type="ECO:0000313" key="3">
    <source>
        <dbReference type="Proteomes" id="UP000053676"/>
    </source>
</evidence>
<reference evidence="3" key="1">
    <citation type="journal article" date="2014" name="Nat. Genet.">
        <title>Genome of the human hookworm Necator americanus.</title>
        <authorList>
            <person name="Tang Y.T."/>
            <person name="Gao X."/>
            <person name="Rosa B.A."/>
            <person name="Abubucker S."/>
            <person name="Hallsworth-Pepin K."/>
            <person name="Martin J."/>
            <person name="Tyagi R."/>
            <person name="Heizer E."/>
            <person name="Zhang X."/>
            <person name="Bhonagiri-Palsikar V."/>
            <person name="Minx P."/>
            <person name="Warren W.C."/>
            <person name="Wang Q."/>
            <person name="Zhan B."/>
            <person name="Hotez P.J."/>
            <person name="Sternberg P.W."/>
            <person name="Dougall A."/>
            <person name="Gaze S.T."/>
            <person name="Mulvenna J."/>
            <person name="Sotillo J."/>
            <person name="Ranganathan S."/>
            <person name="Rabelo E.M."/>
            <person name="Wilson R.K."/>
            <person name="Felgner P.L."/>
            <person name="Bethony J."/>
            <person name="Hawdon J.M."/>
            <person name="Gasser R.B."/>
            <person name="Loukas A."/>
            <person name="Mitreva M."/>
        </authorList>
    </citation>
    <scope>NUCLEOTIDE SEQUENCE [LARGE SCALE GENOMIC DNA]</scope>
</reference>
<evidence type="ECO:0000313" key="2">
    <source>
        <dbReference type="EMBL" id="ETN82471.1"/>
    </source>
</evidence>
<evidence type="ECO:0000256" key="1">
    <source>
        <dbReference type="SAM" id="MobiDB-lite"/>
    </source>
</evidence>
<dbReference type="Proteomes" id="UP000053676">
    <property type="component" value="Unassembled WGS sequence"/>
</dbReference>
<proteinExistence type="predicted"/>
<dbReference type="AlphaFoldDB" id="W2TMW1"/>
<accession>W2TMW1</accession>